<dbReference type="OrthoDB" id="9813917at2"/>
<comment type="subcellular location">
    <subcellularLocation>
        <location evidence="1">Cell membrane</location>
        <topology evidence="1">Multi-pass membrane protein</topology>
    </subcellularLocation>
</comment>
<dbReference type="Pfam" id="PF06738">
    <property type="entry name" value="ThrE"/>
    <property type="match status" value="1"/>
</dbReference>
<reference evidence="11" key="1">
    <citation type="journal article" date="2017" name="Genome Announc.">
        <title>Draft Genome Sequence of Terrimicrobium sacchariphilum NM-5T, a Facultative Anaerobic Soil Bacterium of the Class Spartobacteria.</title>
        <authorList>
            <person name="Qiu Y.L."/>
            <person name="Tourlousse D.M."/>
            <person name="Matsuura N."/>
            <person name="Ohashi A."/>
            <person name="Sekiguchi Y."/>
        </authorList>
    </citation>
    <scope>NUCLEOTIDE SEQUENCE [LARGE SCALE GENOMIC DNA]</scope>
    <source>
        <strain evidence="11">NM-5</strain>
    </source>
</reference>
<feature type="transmembrane region" description="Helical" evidence="7">
    <location>
        <begin position="195"/>
        <end position="217"/>
    </location>
</feature>
<evidence type="ECO:0000256" key="7">
    <source>
        <dbReference type="SAM" id="Phobius"/>
    </source>
</evidence>
<dbReference type="Proteomes" id="UP000076023">
    <property type="component" value="Unassembled WGS sequence"/>
</dbReference>
<proteinExistence type="inferred from homology"/>
<evidence type="ECO:0000259" key="9">
    <source>
        <dbReference type="Pfam" id="PF12821"/>
    </source>
</evidence>
<feature type="transmembrane region" description="Helical" evidence="7">
    <location>
        <begin position="229"/>
        <end position="252"/>
    </location>
</feature>
<evidence type="ECO:0000256" key="4">
    <source>
        <dbReference type="ARBA" id="ARBA00022989"/>
    </source>
</evidence>
<evidence type="ECO:0000313" key="11">
    <source>
        <dbReference type="Proteomes" id="UP000076023"/>
    </source>
</evidence>
<dbReference type="EMBL" id="BDCO01000003">
    <property type="protein sequence ID" value="GAT35582.1"/>
    <property type="molecule type" value="Genomic_DNA"/>
</dbReference>
<dbReference type="PANTHER" id="PTHR34390:SF2">
    <property type="entry name" value="SUCCINATE TRANSPORTER SUBUNIT YJJP-RELATED"/>
    <property type="match status" value="1"/>
</dbReference>
<protein>
    <recommendedName>
        <fullName evidence="12">Threonine/serine exporter family protein</fullName>
    </recommendedName>
</protein>
<dbReference type="STRING" id="690879.TSACC_3653"/>
<dbReference type="InterPro" id="IPR010619">
    <property type="entry name" value="ThrE-like_N"/>
</dbReference>
<feature type="transmembrane region" description="Helical" evidence="7">
    <location>
        <begin position="264"/>
        <end position="285"/>
    </location>
</feature>
<feature type="transmembrane region" description="Helical" evidence="7">
    <location>
        <begin position="317"/>
        <end position="339"/>
    </location>
</feature>
<dbReference type="GO" id="GO:0015744">
    <property type="term" value="P:succinate transport"/>
    <property type="evidence" value="ECO:0007669"/>
    <property type="project" value="TreeGrafter"/>
</dbReference>
<dbReference type="InterPro" id="IPR050539">
    <property type="entry name" value="ThrE_Dicarb/AminoAcid_Exp"/>
</dbReference>
<evidence type="ECO:0000256" key="3">
    <source>
        <dbReference type="ARBA" id="ARBA00022692"/>
    </source>
</evidence>
<organism evidence="10 11">
    <name type="scientific">Terrimicrobium sacchariphilum</name>
    <dbReference type="NCBI Taxonomy" id="690879"/>
    <lineage>
        <taxon>Bacteria</taxon>
        <taxon>Pseudomonadati</taxon>
        <taxon>Verrucomicrobiota</taxon>
        <taxon>Terrimicrobiia</taxon>
        <taxon>Terrimicrobiales</taxon>
        <taxon>Terrimicrobiaceae</taxon>
        <taxon>Terrimicrobium</taxon>
    </lineage>
</organism>
<accession>A0A146GEN5</accession>
<evidence type="ECO:0000256" key="2">
    <source>
        <dbReference type="ARBA" id="ARBA00022475"/>
    </source>
</evidence>
<evidence type="ECO:0000313" key="10">
    <source>
        <dbReference type="EMBL" id="GAT35582.1"/>
    </source>
</evidence>
<evidence type="ECO:0000256" key="5">
    <source>
        <dbReference type="ARBA" id="ARBA00023136"/>
    </source>
</evidence>
<comment type="similarity">
    <text evidence="6">Belongs to the ThrE exporter (TC 2.A.79) family.</text>
</comment>
<feature type="domain" description="Threonine/serine exporter-like N-terminal" evidence="8">
    <location>
        <begin position="14"/>
        <end position="252"/>
    </location>
</feature>
<sequence>MSVDPAPIEEVSHLALSVGRILFQNNADTEAVECAVERFGRLFGCEVHPLVTYETLLLTVSSHEGFRTKTGHRVPTMAVNMAAVAAVEALLDEAEAKGLGLAEIRSRLDEIERQPPIYRRWMVVLGMALTAASLSRLFGGDWPTFFVAFFAGVVGTAIRLEMGRRGVNIFLNSLVTAFASGAVAGVAVYFKLSSMPALCLITQGMILVPGVPFVNCVQDMIKNHMAIGVSRLGFAILITLAIAVGLFTATAVTGAQIPVVESSVLPSLMGDALFSACAALGYLCLFNVPWRLAWVGVVCGVASHTTRTFCLQHHIDIVAGSLIGALAAGFLAFFFARVFRAPASAFAFPGVVAMIPGAYAFRAVIGFLGIISAGTGAPMALLTETIALSATCIFMVLAIAIGVAAPAILIKNPRAKTA</sequence>
<dbReference type="GO" id="GO:0005886">
    <property type="term" value="C:plasma membrane"/>
    <property type="evidence" value="ECO:0007669"/>
    <property type="project" value="UniProtKB-SubCell"/>
</dbReference>
<keyword evidence="4 7" id="KW-1133">Transmembrane helix</keyword>
<comment type="caution">
    <text evidence="10">The sequence shown here is derived from an EMBL/GenBank/DDBJ whole genome shotgun (WGS) entry which is preliminary data.</text>
</comment>
<name>A0A146GEN5_TERSA</name>
<dbReference type="InParanoid" id="A0A146GEN5"/>
<feature type="transmembrane region" description="Helical" evidence="7">
    <location>
        <begin position="351"/>
        <end position="374"/>
    </location>
</feature>
<keyword evidence="2" id="KW-1003">Cell membrane</keyword>
<dbReference type="PANTHER" id="PTHR34390">
    <property type="entry name" value="UPF0442 PROTEIN YJJB-RELATED"/>
    <property type="match status" value="1"/>
</dbReference>
<feature type="transmembrane region" description="Helical" evidence="7">
    <location>
        <begin position="145"/>
        <end position="162"/>
    </location>
</feature>
<feature type="transmembrane region" description="Helical" evidence="7">
    <location>
        <begin position="386"/>
        <end position="410"/>
    </location>
</feature>
<dbReference type="Pfam" id="PF12821">
    <property type="entry name" value="ThrE_2"/>
    <property type="match status" value="1"/>
</dbReference>
<evidence type="ECO:0000256" key="1">
    <source>
        <dbReference type="ARBA" id="ARBA00004651"/>
    </source>
</evidence>
<dbReference type="InterPro" id="IPR024528">
    <property type="entry name" value="ThrE_2"/>
</dbReference>
<dbReference type="RefSeq" id="WP_075081379.1">
    <property type="nucleotide sequence ID" value="NZ_BDCO01000003.1"/>
</dbReference>
<dbReference type="GO" id="GO:0022857">
    <property type="term" value="F:transmembrane transporter activity"/>
    <property type="evidence" value="ECO:0007669"/>
    <property type="project" value="InterPro"/>
</dbReference>
<evidence type="ECO:0000256" key="6">
    <source>
        <dbReference type="ARBA" id="ARBA00034125"/>
    </source>
</evidence>
<gene>
    <name evidence="10" type="ORF">TSACC_3653</name>
</gene>
<keyword evidence="11" id="KW-1185">Reference proteome</keyword>
<evidence type="ECO:0008006" key="12">
    <source>
        <dbReference type="Google" id="ProtNLM"/>
    </source>
</evidence>
<keyword evidence="3 7" id="KW-0812">Transmembrane</keyword>
<keyword evidence="5 7" id="KW-0472">Membrane</keyword>
<dbReference type="AlphaFoldDB" id="A0A146GEN5"/>
<feature type="transmembrane region" description="Helical" evidence="7">
    <location>
        <begin position="169"/>
        <end position="189"/>
    </location>
</feature>
<evidence type="ECO:0000259" key="8">
    <source>
        <dbReference type="Pfam" id="PF06738"/>
    </source>
</evidence>
<feature type="domain" description="Threonine/Serine exporter ThrE" evidence="9">
    <location>
        <begin position="272"/>
        <end position="407"/>
    </location>
</feature>